<proteinExistence type="predicted"/>
<gene>
    <name evidence="1" type="ORF">HUJ06_009115</name>
</gene>
<reference evidence="1 2" key="1">
    <citation type="journal article" date="2020" name="Mol. Biol. Evol.">
        <title>Distinct Expression and Methylation Patterns for Genes with Different Fates following a Single Whole-Genome Duplication in Flowering Plants.</title>
        <authorList>
            <person name="Shi T."/>
            <person name="Rahmani R.S."/>
            <person name="Gugger P.F."/>
            <person name="Wang M."/>
            <person name="Li H."/>
            <person name="Zhang Y."/>
            <person name="Li Z."/>
            <person name="Wang Q."/>
            <person name="Van de Peer Y."/>
            <person name="Marchal K."/>
            <person name="Chen J."/>
        </authorList>
    </citation>
    <scope>NUCLEOTIDE SEQUENCE [LARGE SCALE GENOMIC DNA]</scope>
    <source>
        <tissue evidence="1">Leaf</tissue>
    </source>
</reference>
<dbReference type="EMBL" id="DUZY01000004">
    <property type="protein sequence ID" value="DAD38474.1"/>
    <property type="molecule type" value="Genomic_DNA"/>
</dbReference>
<evidence type="ECO:0000313" key="2">
    <source>
        <dbReference type="Proteomes" id="UP000607653"/>
    </source>
</evidence>
<evidence type="ECO:0000313" key="1">
    <source>
        <dbReference type="EMBL" id="DAD38474.1"/>
    </source>
</evidence>
<dbReference type="PANTHER" id="PTHR33511">
    <property type="entry name" value="OS06G0632400 PROTEIN"/>
    <property type="match status" value="1"/>
</dbReference>
<keyword evidence="2" id="KW-1185">Reference proteome</keyword>
<sequence length="73" mass="8484">MAFKKKPSCLFSIFNIFKCRSAGDGGYSSGDEGLYMRRVRYYDDGDKLGWVWEPDIDRKASDFITKFRNNIQA</sequence>
<dbReference type="Proteomes" id="UP000607653">
    <property type="component" value="Unassembled WGS sequence"/>
</dbReference>
<dbReference type="AlphaFoldDB" id="A0A822YWJ9"/>
<organism evidence="1 2">
    <name type="scientific">Nelumbo nucifera</name>
    <name type="common">Sacred lotus</name>
    <dbReference type="NCBI Taxonomy" id="4432"/>
    <lineage>
        <taxon>Eukaryota</taxon>
        <taxon>Viridiplantae</taxon>
        <taxon>Streptophyta</taxon>
        <taxon>Embryophyta</taxon>
        <taxon>Tracheophyta</taxon>
        <taxon>Spermatophyta</taxon>
        <taxon>Magnoliopsida</taxon>
        <taxon>Proteales</taxon>
        <taxon>Nelumbonaceae</taxon>
        <taxon>Nelumbo</taxon>
    </lineage>
</organism>
<accession>A0A822YWJ9</accession>
<name>A0A822YWJ9_NELNU</name>
<protein>
    <submittedName>
        <fullName evidence="1">Uncharacterized protein</fullName>
    </submittedName>
</protein>
<comment type="caution">
    <text evidence="1">The sequence shown here is derived from an EMBL/GenBank/DDBJ whole genome shotgun (WGS) entry which is preliminary data.</text>
</comment>